<keyword evidence="1" id="KW-0175">Coiled coil</keyword>
<dbReference type="OrthoDB" id="2317319at2759"/>
<reference evidence="2 3" key="1">
    <citation type="submission" date="2016-04" db="EMBL/GenBank/DDBJ databases">
        <title>Genome analyses suggest a sexual origin of heterokaryosis in a supposedly ancient asexual fungus.</title>
        <authorList>
            <person name="Ropars J."/>
            <person name="Sedzielewska K."/>
            <person name="Noel J."/>
            <person name="Charron P."/>
            <person name="Farinelli L."/>
            <person name="Marton T."/>
            <person name="Kruger M."/>
            <person name="Pelin A."/>
            <person name="Brachmann A."/>
            <person name="Corradi N."/>
        </authorList>
    </citation>
    <scope>NUCLEOTIDE SEQUENCE [LARGE SCALE GENOMIC DNA]</scope>
    <source>
        <strain evidence="2 3">C2</strain>
    </source>
</reference>
<evidence type="ECO:0000313" key="3">
    <source>
        <dbReference type="Proteomes" id="UP000233469"/>
    </source>
</evidence>
<feature type="coiled-coil region" evidence="1">
    <location>
        <begin position="81"/>
        <end position="115"/>
    </location>
</feature>
<evidence type="ECO:0008006" key="4">
    <source>
        <dbReference type="Google" id="ProtNLM"/>
    </source>
</evidence>
<dbReference type="Proteomes" id="UP000233469">
    <property type="component" value="Unassembled WGS sequence"/>
</dbReference>
<organism evidence="2 3">
    <name type="scientific">Rhizophagus irregularis</name>
    <dbReference type="NCBI Taxonomy" id="588596"/>
    <lineage>
        <taxon>Eukaryota</taxon>
        <taxon>Fungi</taxon>
        <taxon>Fungi incertae sedis</taxon>
        <taxon>Mucoromycota</taxon>
        <taxon>Glomeromycotina</taxon>
        <taxon>Glomeromycetes</taxon>
        <taxon>Glomerales</taxon>
        <taxon>Glomeraceae</taxon>
        <taxon>Rhizophagus</taxon>
    </lineage>
</organism>
<name>A0A2N1NCL9_9GLOM</name>
<comment type="caution">
    <text evidence="2">The sequence shown here is derived from an EMBL/GenBank/DDBJ whole genome shotgun (WGS) entry which is preliminary data.</text>
</comment>
<dbReference type="AlphaFoldDB" id="A0A2N1NCL9"/>
<gene>
    <name evidence="2" type="ORF">RhiirC2_778115</name>
</gene>
<sequence>MGSFGDRVDKIMEEFHQPMELKAVVDFLQEKKKLLGIDTNDIEKFQEISGPNFFNLTKKEISHKSGQFNLKYAQADNILNVVDALNLIREAENKLKKVEMSVESAVKLIKNLESEQTISGETFLYNRLGKTHIGEEGTHWGFREKMALLEAVFERHLPEKLFWPDIMQRFKELTDSDRIEAACRQQWKNIGIDNAYNRIIPEKERLLEWLAKK</sequence>
<dbReference type="VEuPathDB" id="FungiDB:FUN_022717"/>
<protein>
    <recommendedName>
        <fullName evidence="4">Myb-like domain-containing protein</fullName>
    </recommendedName>
</protein>
<proteinExistence type="predicted"/>
<dbReference type="EMBL" id="LLXL01000498">
    <property type="protein sequence ID" value="PKK71667.1"/>
    <property type="molecule type" value="Genomic_DNA"/>
</dbReference>
<evidence type="ECO:0000256" key="1">
    <source>
        <dbReference type="SAM" id="Coils"/>
    </source>
</evidence>
<accession>A0A2N1NCL9</accession>
<reference evidence="2 3" key="2">
    <citation type="submission" date="2017-10" db="EMBL/GenBank/DDBJ databases">
        <title>Extensive intraspecific genome diversity in a model arbuscular mycorrhizal fungus.</title>
        <authorList>
            <person name="Chen E.C.H."/>
            <person name="Morin E."/>
            <person name="Baudet D."/>
            <person name="Noel J."/>
            <person name="Ndikumana S."/>
            <person name="Charron P."/>
            <person name="St-Onge C."/>
            <person name="Giorgi J."/>
            <person name="Grigoriev I.V."/>
            <person name="Roux C."/>
            <person name="Martin F.M."/>
            <person name="Corradi N."/>
        </authorList>
    </citation>
    <scope>NUCLEOTIDE SEQUENCE [LARGE SCALE GENOMIC DNA]</scope>
    <source>
        <strain evidence="2 3">C2</strain>
    </source>
</reference>
<evidence type="ECO:0000313" key="2">
    <source>
        <dbReference type="EMBL" id="PKK71667.1"/>
    </source>
</evidence>
<dbReference type="VEuPathDB" id="FungiDB:RhiirFUN_025286"/>